<comment type="cofactor">
    <cofactor evidence="1">
        <name>Mg(2+)</name>
        <dbReference type="ChEBI" id="CHEBI:18420"/>
    </cofactor>
</comment>
<dbReference type="Gene3D" id="3.30.70.270">
    <property type="match status" value="1"/>
</dbReference>
<evidence type="ECO:0000256" key="1">
    <source>
        <dbReference type="ARBA" id="ARBA00001946"/>
    </source>
</evidence>
<dbReference type="CDD" id="cd01949">
    <property type="entry name" value="GGDEF"/>
    <property type="match status" value="1"/>
</dbReference>
<dbReference type="NCBIfam" id="TIGR00254">
    <property type="entry name" value="GGDEF"/>
    <property type="match status" value="1"/>
</dbReference>
<dbReference type="GO" id="GO:1902201">
    <property type="term" value="P:negative regulation of bacterial-type flagellum-dependent cell motility"/>
    <property type="evidence" value="ECO:0007669"/>
    <property type="project" value="TreeGrafter"/>
</dbReference>
<dbReference type="Proteomes" id="UP000019918">
    <property type="component" value="Unassembled WGS sequence"/>
</dbReference>
<proteinExistence type="predicted"/>
<dbReference type="OrthoDB" id="5496380at2"/>
<evidence type="ECO:0000256" key="2">
    <source>
        <dbReference type="ARBA" id="ARBA00004665"/>
    </source>
</evidence>
<dbReference type="GO" id="GO:0005886">
    <property type="term" value="C:plasma membrane"/>
    <property type="evidence" value="ECO:0007669"/>
    <property type="project" value="TreeGrafter"/>
</dbReference>
<dbReference type="Gene3D" id="6.10.340.10">
    <property type="match status" value="1"/>
</dbReference>
<dbReference type="Pfam" id="PF00990">
    <property type="entry name" value="GGDEF"/>
    <property type="match status" value="1"/>
</dbReference>
<dbReference type="SMART" id="SM00267">
    <property type="entry name" value="GGDEF"/>
    <property type="match status" value="1"/>
</dbReference>
<dbReference type="PROSITE" id="PS50887">
    <property type="entry name" value="GGDEF"/>
    <property type="match status" value="1"/>
</dbReference>
<evidence type="ECO:0000256" key="5">
    <source>
        <dbReference type="SAM" id="Coils"/>
    </source>
</evidence>
<evidence type="ECO:0000259" key="6">
    <source>
        <dbReference type="PROSITE" id="PS50887"/>
    </source>
</evidence>
<comment type="caution">
    <text evidence="7">The sequence shown here is derived from an EMBL/GenBank/DDBJ whole genome shotgun (WGS) entry which is preliminary data.</text>
</comment>
<dbReference type="EC" id="2.7.7.65" evidence="3"/>
<feature type="domain" description="GGDEF" evidence="6">
    <location>
        <begin position="496"/>
        <end position="632"/>
    </location>
</feature>
<comment type="catalytic activity">
    <reaction evidence="4">
        <text>2 GTP = 3',3'-c-di-GMP + 2 diphosphate</text>
        <dbReference type="Rhea" id="RHEA:24898"/>
        <dbReference type="ChEBI" id="CHEBI:33019"/>
        <dbReference type="ChEBI" id="CHEBI:37565"/>
        <dbReference type="ChEBI" id="CHEBI:58805"/>
        <dbReference type="EC" id="2.7.7.65"/>
    </reaction>
</comment>
<dbReference type="EMBL" id="JFHN01000044">
    <property type="protein sequence ID" value="EXU75757.1"/>
    <property type="molecule type" value="Genomic_DNA"/>
</dbReference>
<dbReference type="GO" id="GO:0052621">
    <property type="term" value="F:diguanylate cyclase activity"/>
    <property type="evidence" value="ECO:0007669"/>
    <property type="project" value="UniProtKB-EC"/>
</dbReference>
<dbReference type="InterPro" id="IPR043128">
    <property type="entry name" value="Rev_trsase/Diguanyl_cyclase"/>
</dbReference>
<dbReference type="InterPro" id="IPR000160">
    <property type="entry name" value="GGDEF_dom"/>
</dbReference>
<dbReference type="InterPro" id="IPR050469">
    <property type="entry name" value="Diguanylate_Cyclase"/>
</dbReference>
<dbReference type="GO" id="GO:0043709">
    <property type="term" value="P:cell adhesion involved in single-species biofilm formation"/>
    <property type="evidence" value="ECO:0007669"/>
    <property type="project" value="TreeGrafter"/>
</dbReference>
<accession>A0A014PXV8</accession>
<name>A0A014PXV8_9GAMM</name>
<dbReference type="RefSeq" id="WP_052018755.1">
    <property type="nucleotide sequence ID" value="NZ_JFHN01000044.1"/>
</dbReference>
<dbReference type="AlphaFoldDB" id="A0A014PXV8"/>
<evidence type="ECO:0000313" key="8">
    <source>
        <dbReference type="Proteomes" id="UP000019918"/>
    </source>
</evidence>
<dbReference type="PANTHER" id="PTHR45138:SF9">
    <property type="entry name" value="DIGUANYLATE CYCLASE DGCM-RELATED"/>
    <property type="match status" value="1"/>
</dbReference>
<dbReference type="STRING" id="69222.BG55_09015"/>
<evidence type="ECO:0000256" key="4">
    <source>
        <dbReference type="ARBA" id="ARBA00034247"/>
    </source>
</evidence>
<gene>
    <name evidence="7" type="ORF">BG55_09015</name>
</gene>
<reference evidence="7 8" key="1">
    <citation type="submission" date="2014-02" db="EMBL/GenBank/DDBJ databases">
        <title>Draft genome of Erwinia mallotivora strain BT-MARDI, a papaya dieback pathogen.</title>
        <authorList>
            <person name="Redzuan R."/>
            <person name="Abu Bakar N."/>
            <person name="Badrun R."/>
            <person name="Mohd Raih M.F."/>
            <person name="Rozano L."/>
            <person name="Mat Amin N."/>
        </authorList>
    </citation>
    <scope>NUCLEOTIDE SEQUENCE [LARGE SCALE GENOMIC DNA]</scope>
    <source>
        <strain evidence="7 8">BT-MARDI</strain>
    </source>
</reference>
<keyword evidence="8" id="KW-1185">Reference proteome</keyword>
<evidence type="ECO:0000313" key="7">
    <source>
        <dbReference type="EMBL" id="EXU75757.1"/>
    </source>
</evidence>
<sequence length="636" mass="72256">MISFLKGKTVASQALLLAALRTTLVVAVVGSISYYFDYSTILKSSQTQLLISTQQKIFRESLPFQEIIQTEKNFLEEFKYLYHEDNKIINYENYFQEIFVKHEDNSWTQNDKMYDGHILPGGQYIYGTSATYAPDIQPDADTRKRFVLAYLLSYKYGMVLKDRFLNFYGVVPEKGFTIFQKEDIAKAFHYSGADALDLSGYEFYSRGFKQKGEDTIFTSIYYDYSNKAWMTTIATPDAPSADGKHKMMACVDLLLTNLMKRTSEPEIKGTRSTIFEVTPQGKLISDEKYQKEIFSSQGSASIKSLKIEDYYPLINATLSNKSGKVRLLNLKNEIVAVGQIPSTPWAIAVHYPKSLLYTEVLFNIKVIIYLAMTTLALELIILSSVLKNKITIPLNNLIELSSRVVPSGKISHFASKRDHKDEIERLQYAYIDMMDRVKKSQESLEEKINERTRELEKANQELFVISHTDPLTKIGNRRYFFNQGEGLLLKLGEIKDRIVLAVIDFDFFKKYNDFYGHPQGDECLRMVANILAENIEAETDILARIGGEEFALIKTVSNEREAEEQITKLCDSVVSAAIPHTASETGIVTISIGYVTESYSKNTTLDSLVSRADRALYVAKNSGRNTAVNFSNIKAE</sequence>
<dbReference type="SUPFAM" id="SSF55073">
    <property type="entry name" value="Nucleotide cyclase"/>
    <property type="match status" value="1"/>
</dbReference>
<dbReference type="FunFam" id="3.30.70.270:FF:000001">
    <property type="entry name" value="Diguanylate cyclase domain protein"/>
    <property type="match status" value="1"/>
</dbReference>
<dbReference type="Gene3D" id="3.30.450.20">
    <property type="entry name" value="PAS domain"/>
    <property type="match status" value="1"/>
</dbReference>
<evidence type="ECO:0000256" key="3">
    <source>
        <dbReference type="ARBA" id="ARBA00012528"/>
    </source>
</evidence>
<organism evidence="7 8">
    <name type="scientific">Erwinia mallotivora</name>
    <dbReference type="NCBI Taxonomy" id="69222"/>
    <lineage>
        <taxon>Bacteria</taxon>
        <taxon>Pseudomonadati</taxon>
        <taxon>Pseudomonadota</taxon>
        <taxon>Gammaproteobacteria</taxon>
        <taxon>Enterobacterales</taxon>
        <taxon>Erwiniaceae</taxon>
        <taxon>Erwinia</taxon>
    </lineage>
</organism>
<dbReference type="PATRIC" id="fig|69222.5.peg.1859"/>
<keyword evidence="5" id="KW-0175">Coiled coil</keyword>
<dbReference type="InterPro" id="IPR029787">
    <property type="entry name" value="Nucleotide_cyclase"/>
</dbReference>
<feature type="coiled-coil region" evidence="5">
    <location>
        <begin position="434"/>
        <end position="461"/>
    </location>
</feature>
<protein>
    <recommendedName>
        <fullName evidence="3">diguanylate cyclase</fullName>
        <ecNumber evidence="3">2.7.7.65</ecNumber>
    </recommendedName>
</protein>
<comment type="pathway">
    <text evidence="2">Purine metabolism; 3',5'-cyclic di-GMP biosynthesis.</text>
</comment>
<dbReference type="PANTHER" id="PTHR45138">
    <property type="entry name" value="REGULATORY COMPONENTS OF SENSORY TRANSDUCTION SYSTEM"/>
    <property type="match status" value="1"/>
</dbReference>